<dbReference type="FunFam" id="1.10.3730.10:FF:000001">
    <property type="entry name" value="Pyrroline-5-carboxylate reductase"/>
    <property type="match status" value="1"/>
</dbReference>
<dbReference type="Gene3D" id="1.10.3730.10">
    <property type="entry name" value="ProC C-terminal domain-like"/>
    <property type="match status" value="1"/>
</dbReference>
<dbReference type="Gene3D" id="3.40.50.720">
    <property type="entry name" value="NAD(P)-binding Rossmann-like Domain"/>
    <property type="match status" value="1"/>
</dbReference>
<comment type="function">
    <text evidence="4">Catalyzes the reduction of 1-pyrroline-5-carboxylate (PCA) to L-proline.</text>
</comment>
<comment type="catalytic activity">
    <reaction evidence="4">
        <text>L-proline + NAD(+) = (S)-1-pyrroline-5-carboxylate + NADH + 2 H(+)</text>
        <dbReference type="Rhea" id="RHEA:14105"/>
        <dbReference type="ChEBI" id="CHEBI:15378"/>
        <dbReference type="ChEBI" id="CHEBI:17388"/>
        <dbReference type="ChEBI" id="CHEBI:57540"/>
        <dbReference type="ChEBI" id="CHEBI:57945"/>
        <dbReference type="ChEBI" id="CHEBI:60039"/>
        <dbReference type="EC" id="1.5.1.2"/>
    </reaction>
</comment>
<dbReference type="UniPathway" id="UPA00098">
    <property type="reaction ID" value="UER00361"/>
</dbReference>
<feature type="binding site" evidence="6">
    <location>
        <begin position="58"/>
        <end position="61"/>
    </location>
    <ligand>
        <name>NADP(+)</name>
        <dbReference type="ChEBI" id="CHEBI:58349"/>
    </ligand>
</feature>
<comment type="pathway">
    <text evidence="4 7">Amino-acid biosynthesis; L-proline biosynthesis; L-proline from L-glutamate 5-semialdehyde: step 1/1.</text>
</comment>
<name>A0A5C5WH96_9BACT</name>
<evidence type="ECO:0000259" key="9">
    <source>
        <dbReference type="Pfam" id="PF14748"/>
    </source>
</evidence>
<dbReference type="PANTHER" id="PTHR11645:SF0">
    <property type="entry name" value="PYRROLINE-5-CARBOXYLATE REDUCTASE 3"/>
    <property type="match status" value="1"/>
</dbReference>
<dbReference type="SUPFAM" id="SSF48179">
    <property type="entry name" value="6-phosphogluconate dehydrogenase C-terminal domain-like"/>
    <property type="match status" value="1"/>
</dbReference>
<comment type="similarity">
    <text evidence="1 4 7">Belongs to the pyrroline-5-carboxylate reductase family.</text>
</comment>
<accession>A0A5C5WH96</accession>
<dbReference type="InterPro" id="IPR028939">
    <property type="entry name" value="P5C_Rdtase_cat_N"/>
</dbReference>
<keyword evidence="4 7" id="KW-0028">Amino-acid biosynthesis</keyword>
<reference evidence="10 11" key="1">
    <citation type="submission" date="2019-02" db="EMBL/GenBank/DDBJ databases">
        <title>Deep-cultivation of Planctomycetes and their phenomic and genomic characterization uncovers novel biology.</title>
        <authorList>
            <person name="Wiegand S."/>
            <person name="Jogler M."/>
            <person name="Boedeker C."/>
            <person name="Pinto D."/>
            <person name="Vollmers J."/>
            <person name="Rivas-Marin E."/>
            <person name="Kohn T."/>
            <person name="Peeters S.H."/>
            <person name="Heuer A."/>
            <person name="Rast P."/>
            <person name="Oberbeckmann S."/>
            <person name="Bunk B."/>
            <person name="Jeske O."/>
            <person name="Meyerdierks A."/>
            <person name="Storesund J.E."/>
            <person name="Kallscheuer N."/>
            <person name="Luecker S."/>
            <person name="Lage O.M."/>
            <person name="Pohl T."/>
            <person name="Merkel B.J."/>
            <person name="Hornburger P."/>
            <person name="Mueller R.-W."/>
            <person name="Bruemmer F."/>
            <person name="Labrenz M."/>
            <person name="Spormann A.M."/>
            <person name="Op Den Camp H."/>
            <person name="Overmann J."/>
            <person name="Amann R."/>
            <person name="Jetten M.S.M."/>
            <person name="Mascher T."/>
            <person name="Medema M.H."/>
            <person name="Devos D.P."/>
            <person name="Kaster A.-K."/>
            <person name="Ovreas L."/>
            <person name="Rohde M."/>
            <person name="Galperin M.Y."/>
            <person name="Jogler C."/>
        </authorList>
    </citation>
    <scope>NUCLEOTIDE SEQUENCE [LARGE SCALE GENOMIC DNA]</scope>
    <source>
        <strain evidence="10 11">Pla22</strain>
    </source>
</reference>
<proteinExistence type="inferred from homology"/>
<evidence type="ECO:0000313" key="11">
    <source>
        <dbReference type="Proteomes" id="UP000316598"/>
    </source>
</evidence>
<evidence type="ECO:0000313" key="10">
    <source>
        <dbReference type="EMBL" id="TWT49479.1"/>
    </source>
</evidence>
<comment type="catalytic activity">
    <reaction evidence="4 7">
        <text>L-proline + NADP(+) = (S)-1-pyrroline-5-carboxylate + NADPH + 2 H(+)</text>
        <dbReference type="Rhea" id="RHEA:14109"/>
        <dbReference type="ChEBI" id="CHEBI:15378"/>
        <dbReference type="ChEBI" id="CHEBI:17388"/>
        <dbReference type="ChEBI" id="CHEBI:57783"/>
        <dbReference type="ChEBI" id="CHEBI:58349"/>
        <dbReference type="ChEBI" id="CHEBI:60039"/>
        <dbReference type="EC" id="1.5.1.2"/>
    </reaction>
</comment>
<dbReference type="Proteomes" id="UP000316598">
    <property type="component" value="Unassembled WGS sequence"/>
</dbReference>
<gene>
    <name evidence="4 10" type="primary">proC</name>
    <name evidence="10" type="ORF">Pla22_46760</name>
</gene>
<evidence type="ECO:0000259" key="8">
    <source>
        <dbReference type="Pfam" id="PF03807"/>
    </source>
</evidence>
<dbReference type="GO" id="GO:0004735">
    <property type="term" value="F:pyrroline-5-carboxylate reductase activity"/>
    <property type="evidence" value="ECO:0007669"/>
    <property type="project" value="UniProtKB-UniRule"/>
</dbReference>
<dbReference type="AlphaFoldDB" id="A0A5C5WH96"/>
<evidence type="ECO:0000256" key="5">
    <source>
        <dbReference type="NCBIfam" id="TIGR00112"/>
    </source>
</evidence>
<feature type="domain" description="Pyrroline-5-carboxylate reductase catalytic N-terminal" evidence="8">
    <location>
        <begin position="1"/>
        <end position="86"/>
    </location>
</feature>
<dbReference type="EC" id="1.5.1.2" evidence="4 5"/>
<organism evidence="10 11">
    <name type="scientific">Rubripirellula amarantea</name>
    <dbReference type="NCBI Taxonomy" id="2527999"/>
    <lineage>
        <taxon>Bacteria</taxon>
        <taxon>Pseudomonadati</taxon>
        <taxon>Planctomycetota</taxon>
        <taxon>Planctomycetia</taxon>
        <taxon>Pirellulales</taxon>
        <taxon>Pirellulaceae</taxon>
        <taxon>Rubripirellula</taxon>
    </lineage>
</organism>
<sequence length="253" mass="25338">MGRALVGGMLASDVVQADQIKVVEPNAESQAWWAANQPGVALTELASAVPASSAVLIAVKPNVVSKVLDQPNGFWDGKLVVSIAAGVSLETLSAGAGHGRVVRVMPNTPSLVGAGASAYCVGSEVTQPDRQTIDTLLGAVGLAVEVEQSQMDAVTGLSGSGPAYVCLIIEALADGGVASGLPRSLAMKLATQTVLGTAQMIQQTGRHPAELKDAVASPGGTTIAGLNALEQNGVRGGLIAAVNAATARSKELG</sequence>
<evidence type="ECO:0000256" key="2">
    <source>
        <dbReference type="ARBA" id="ARBA00022857"/>
    </source>
</evidence>
<dbReference type="PROSITE" id="PS00521">
    <property type="entry name" value="P5CR"/>
    <property type="match status" value="1"/>
</dbReference>
<dbReference type="InterPro" id="IPR036291">
    <property type="entry name" value="NAD(P)-bd_dom_sf"/>
</dbReference>
<dbReference type="Pfam" id="PF03807">
    <property type="entry name" value="F420_oxidored"/>
    <property type="match status" value="1"/>
</dbReference>
<dbReference type="InterPro" id="IPR053790">
    <property type="entry name" value="P5CR-like_CS"/>
</dbReference>
<dbReference type="NCBIfam" id="TIGR00112">
    <property type="entry name" value="proC"/>
    <property type="match status" value="1"/>
</dbReference>
<dbReference type="InterPro" id="IPR029036">
    <property type="entry name" value="P5CR_dimer"/>
</dbReference>
<dbReference type="GO" id="GO:0005737">
    <property type="term" value="C:cytoplasm"/>
    <property type="evidence" value="ECO:0007669"/>
    <property type="project" value="UniProtKB-SubCell"/>
</dbReference>
<evidence type="ECO:0000256" key="6">
    <source>
        <dbReference type="PIRSR" id="PIRSR000193-1"/>
    </source>
</evidence>
<dbReference type="EMBL" id="SJPI01000003">
    <property type="protein sequence ID" value="TWT49479.1"/>
    <property type="molecule type" value="Genomic_DNA"/>
</dbReference>
<dbReference type="InterPro" id="IPR000304">
    <property type="entry name" value="Pyrroline-COOH_reductase"/>
</dbReference>
<evidence type="ECO:0000256" key="7">
    <source>
        <dbReference type="RuleBase" id="RU003903"/>
    </source>
</evidence>
<evidence type="ECO:0000256" key="4">
    <source>
        <dbReference type="HAMAP-Rule" id="MF_01925"/>
    </source>
</evidence>
<keyword evidence="4 7" id="KW-0641">Proline biosynthesis</keyword>
<dbReference type="Pfam" id="PF14748">
    <property type="entry name" value="P5CR_dimer"/>
    <property type="match status" value="1"/>
</dbReference>
<dbReference type="InterPro" id="IPR008927">
    <property type="entry name" value="6-PGluconate_DH-like_C_sf"/>
</dbReference>
<evidence type="ECO:0000256" key="1">
    <source>
        <dbReference type="ARBA" id="ARBA00005525"/>
    </source>
</evidence>
<dbReference type="GO" id="GO:0055129">
    <property type="term" value="P:L-proline biosynthetic process"/>
    <property type="evidence" value="ECO:0007669"/>
    <property type="project" value="UniProtKB-UniRule"/>
</dbReference>
<evidence type="ECO:0000256" key="3">
    <source>
        <dbReference type="ARBA" id="ARBA00023002"/>
    </source>
</evidence>
<comment type="caution">
    <text evidence="10">The sequence shown here is derived from an EMBL/GenBank/DDBJ whole genome shotgun (WGS) entry which is preliminary data.</text>
</comment>
<dbReference type="PIRSF" id="PIRSF000193">
    <property type="entry name" value="Pyrrol-5-carb_rd"/>
    <property type="match status" value="1"/>
</dbReference>
<feature type="domain" description="Pyrroline-5-carboxylate reductase dimerisation" evidence="9">
    <location>
        <begin position="149"/>
        <end position="252"/>
    </location>
</feature>
<dbReference type="SUPFAM" id="SSF51735">
    <property type="entry name" value="NAD(P)-binding Rossmann-fold domains"/>
    <property type="match status" value="1"/>
</dbReference>
<keyword evidence="4" id="KW-0963">Cytoplasm</keyword>
<comment type="subcellular location">
    <subcellularLocation>
        <location evidence="4">Cytoplasm</location>
    </subcellularLocation>
</comment>
<keyword evidence="3 4" id="KW-0560">Oxidoreductase</keyword>
<protein>
    <recommendedName>
        <fullName evidence="4 5">Pyrroline-5-carboxylate reductase</fullName>
        <shortName evidence="4">P5C reductase</shortName>
        <shortName evidence="4">P5CR</shortName>
        <ecNumber evidence="4 5">1.5.1.2</ecNumber>
    </recommendedName>
    <alternativeName>
        <fullName evidence="4">PCA reductase</fullName>
    </alternativeName>
</protein>
<dbReference type="HAMAP" id="MF_01925">
    <property type="entry name" value="P5C_reductase"/>
    <property type="match status" value="1"/>
</dbReference>
<keyword evidence="11" id="KW-1185">Reference proteome</keyword>
<dbReference type="PANTHER" id="PTHR11645">
    <property type="entry name" value="PYRROLINE-5-CARBOXYLATE REDUCTASE"/>
    <property type="match status" value="1"/>
</dbReference>
<keyword evidence="2 4" id="KW-0521">NADP</keyword>